<feature type="non-terminal residue" evidence="1">
    <location>
        <position position="73"/>
    </location>
</feature>
<sequence>MLLTTGMETTKSSRVSLLKSPTAIEVGMESVEYAVCFAKEPLPYPRSTFTLLPKTSVTTTSSCMPWFKSQTAI</sequence>
<protein>
    <submittedName>
        <fullName evidence="1">Uncharacterized protein</fullName>
    </submittedName>
</protein>
<comment type="caution">
    <text evidence="1">The sequence shown here is derived from an EMBL/GenBank/DDBJ whole genome shotgun (WGS) entry which is preliminary data.</text>
</comment>
<organism evidence="1 2">
    <name type="scientific">Rotaria magnacalcarata</name>
    <dbReference type="NCBI Taxonomy" id="392030"/>
    <lineage>
        <taxon>Eukaryota</taxon>
        <taxon>Metazoa</taxon>
        <taxon>Spiralia</taxon>
        <taxon>Gnathifera</taxon>
        <taxon>Rotifera</taxon>
        <taxon>Eurotatoria</taxon>
        <taxon>Bdelloidea</taxon>
        <taxon>Philodinida</taxon>
        <taxon>Philodinidae</taxon>
        <taxon>Rotaria</taxon>
    </lineage>
</organism>
<gene>
    <name evidence="1" type="ORF">SMN809_LOCUS69721</name>
</gene>
<dbReference type="AlphaFoldDB" id="A0A8S3HKY7"/>
<proteinExistence type="predicted"/>
<dbReference type="Proteomes" id="UP000676336">
    <property type="component" value="Unassembled WGS sequence"/>
</dbReference>
<accession>A0A8S3HKY7</accession>
<evidence type="ECO:0000313" key="2">
    <source>
        <dbReference type="Proteomes" id="UP000676336"/>
    </source>
</evidence>
<name>A0A8S3HKY7_9BILA</name>
<evidence type="ECO:0000313" key="1">
    <source>
        <dbReference type="EMBL" id="CAF5183620.1"/>
    </source>
</evidence>
<reference evidence="1" key="1">
    <citation type="submission" date="2021-02" db="EMBL/GenBank/DDBJ databases">
        <authorList>
            <person name="Nowell W R."/>
        </authorList>
    </citation>
    <scope>NUCLEOTIDE SEQUENCE</scope>
</reference>
<dbReference type="EMBL" id="CAJOBI010320069">
    <property type="protein sequence ID" value="CAF5183620.1"/>
    <property type="molecule type" value="Genomic_DNA"/>
</dbReference>